<feature type="transmembrane region" description="Helical" evidence="6">
    <location>
        <begin position="164"/>
        <end position="194"/>
    </location>
</feature>
<feature type="region of interest" description="Disordered" evidence="5">
    <location>
        <begin position="28"/>
        <end position="81"/>
    </location>
</feature>
<keyword evidence="3 6" id="KW-1133">Transmembrane helix</keyword>
<comment type="caution">
    <text evidence="7">The sequence shown here is derived from an EMBL/GenBank/DDBJ whole genome shotgun (WGS) entry which is preliminary data.</text>
</comment>
<evidence type="ECO:0000256" key="6">
    <source>
        <dbReference type="SAM" id="Phobius"/>
    </source>
</evidence>
<feature type="transmembrane region" description="Helical" evidence="6">
    <location>
        <begin position="359"/>
        <end position="378"/>
    </location>
</feature>
<dbReference type="Gene3D" id="1.20.1250.20">
    <property type="entry name" value="MFS general substrate transporter like domains"/>
    <property type="match status" value="1"/>
</dbReference>
<dbReference type="STRING" id="282301.A0A267GI43"/>
<feature type="transmembrane region" description="Helical" evidence="6">
    <location>
        <begin position="472"/>
        <end position="492"/>
    </location>
</feature>
<keyword evidence="2 6" id="KW-0812">Transmembrane</keyword>
<proteinExistence type="predicted"/>
<dbReference type="SUPFAM" id="SSF103473">
    <property type="entry name" value="MFS general substrate transporter"/>
    <property type="match status" value="1"/>
</dbReference>
<evidence type="ECO:0000256" key="2">
    <source>
        <dbReference type="ARBA" id="ARBA00022692"/>
    </source>
</evidence>
<name>A0A267GI43_9PLAT</name>
<feature type="transmembrane region" description="Helical" evidence="6">
    <location>
        <begin position="403"/>
        <end position="422"/>
    </location>
</feature>
<dbReference type="AlphaFoldDB" id="A0A267GI43"/>
<feature type="non-terminal residue" evidence="7">
    <location>
        <position position="1"/>
    </location>
</feature>
<dbReference type="Proteomes" id="UP000215902">
    <property type="component" value="Unassembled WGS sequence"/>
</dbReference>
<dbReference type="GO" id="GO:0060076">
    <property type="term" value="C:excitatory synapse"/>
    <property type="evidence" value="ECO:0007669"/>
    <property type="project" value="TreeGrafter"/>
</dbReference>
<evidence type="ECO:0000256" key="3">
    <source>
        <dbReference type="ARBA" id="ARBA00022989"/>
    </source>
</evidence>
<dbReference type="GO" id="GO:0035249">
    <property type="term" value="P:synaptic transmission, glutamatergic"/>
    <property type="evidence" value="ECO:0007669"/>
    <property type="project" value="TreeGrafter"/>
</dbReference>
<feature type="compositionally biased region" description="Polar residues" evidence="5">
    <location>
        <begin position="41"/>
        <end position="50"/>
    </location>
</feature>
<evidence type="ECO:0008006" key="9">
    <source>
        <dbReference type="Google" id="ProtNLM"/>
    </source>
</evidence>
<dbReference type="InterPro" id="IPR050382">
    <property type="entry name" value="MFS_Na/Anion_cotransporter"/>
</dbReference>
<keyword evidence="4 6" id="KW-0472">Membrane</keyword>
<dbReference type="GO" id="GO:0005326">
    <property type="term" value="F:neurotransmitter transmembrane transporter activity"/>
    <property type="evidence" value="ECO:0007669"/>
    <property type="project" value="TreeGrafter"/>
</dbReference>
<organism evidence="7 8">
    <name type="scientific">Macrostomum lignano</name>
    <dbReference type="NCBI Taxonomy" id="282301"/>
    <lineage>
        <taxon>Eukaryota</taxon>
        <taxon>Metazoa</taxon>
        <taxon>Spiralia</taxon>
        <taxon>Lophotrochozoa</taxon>
        <taxon>Platyhelminthes</taxon>
        <taxon>Rhabditophora</taxon>
        <taxon>Macrostomorpha</taxon>
        <taxon>Macrostomida</taxon>
        <taxon>Macrostomidae</taxon>
        <taxon>Macrostomum</taxon>
    </lineage>
</organism>
<dbReference type="GO" id="GO:0098700">
    <property type="term" value="P:neurotransmitter loading into synaptic vesicle"/>
    <property type="evidence" value="ECO:0007669"/>
    <property type="project" value="TreeGrafter"/>
</dbReference>
<dbReference type="Pfam" id="PF07690">
    <property type="entry name" value="MFS_1"/>
    <property type="match status" value="1"/>
</dbReference>
<evidence type="ECO:0000256" key="1">
    <source>
        <dbReference type="ARBA" id="ARBA00004141"/>
    </source>
</evidence>
<evidence type="ECO:0000313" key="7">
    <source>
        <dbReference type="EMBL" id="PAA85077.1"/>
    </source>
</evidence>
<dbReference type="GO" id="GO:0050803">
    <property type="term" value="P:regulation of synapse structure or activity"/>
    <property type="evidence" value="ECO:0007669"/>
    <property type="project" value="TreeGrafter"/>
</dbReference>
<dbReference type="InterPro" id="IPR036259">
    <property type="entry name" value="MFS_trans_sf"/>
</dbReference>
<accession>A0A267GI43</accession>
<feature type="transmembrane region" description="Helical" evidence="6">
    <location>
        <begin position="294"/>
        <end position="317"/>
    </location>
</feature>
<sequence length="611" mass="63093">SSLLGRKFQINLAFRILFEKSFLISTKSMPNDETPLPTESVDGNASSQQPPVARQLMKDASTQKTSKPRKRSCQSVKNEDSNSAAPNWLRVRAAGLSMLGLAVLVAIRSELGSEPEIRVAITPTKESESVQHFDDPQLHNDTVYRSESRQEVTLNTLSTSQLEAAFLISLAVFSLPAGLFIQALSSVSCSYCWIPTSPHQLLGVAVLISCLLNLLLPATAIAASAAVAGVATSVIRVVQAAADSCVWPAAFAMWGRWSSTSTRARLASSAGFGAVVGAAAGVSLAGLTSGSESVGFAAVACGIGLTGCLWSTAWLALSRRWTSEACDDIGDWDSDEEAATEVTSKSGWSRLLVTLKSALTSWPVVGLCLACGSLQWSFQLCALGTVPAKFYRQMFGAVDAGQIWPRMTVPLVAMAIATLLGGQLIDRLSSSCMSATASRRLTVCLGLGCLSACLACLSAAAGWLGIDATVGLMSIGLAGAGLAAAGLAACLLDLAPGEAAVLSGLAAAVGNGMGAASHCVAHHVTRGQAGLTEWRSLLAAASALLATGTATFGLLGSGEVQPWAGGSGAHGEFSRLLEEASDRTEKPQVNIDYSSINGCGEAGEAGCQSET</sequence>
<feature type="transmembrane region" description="Helical" evidence="6">
    <location>
        <begin position="201"/>
        <end position="228"/>
    </location>
</feature>
<feature type="transmembrane region" description="Helical" evidence="6">
    <location>
        <begin position="266"/>
        <end position="288"/>
    </location>
</feature>
<feature type="transmembrane region" description="Helical" evidence="6">
    <location>
        <begin position="443"/>
        <end position="466"/>
    </location>
</feature>
<evidence type="ECO:0000313" key="8">
    <source>
        <dbReference type="Proteomes" id="UP000215902"/>
    </source>
</evidence>
<gene>
    <name evidence="7" type="ORF">BOX15_Mlig031281g2</name>
</gene>
<dbReference type="EMBL" id="NIVC01000349">
    <property type="protein sequence ID" value="PAA85077.1"/>
    <property type="molecule type" value="Genomic_DNA"/>
</dbReference>
<evidence type="ECO:0000256" key="4">
    <source>
        <dbReference type="ARBA" id="ARBA00023136"/>
    </source>
</evidence>
<keyword evidence="8" id="KW-1185">Reference proteome</keyword>
<protein>
    <recommendedName>
        <fullName evidence="9">MFS domain-containing protein</fullName>
    </recommendedName>
</protein>
<dbReference type="GO" id="GO:0030672">
    <property type="term" value="C:synaptic vesicle membrane"/>
    <property type="evidence" value="ECO:0007669"/>
    <property type="project" value="TreeGrafter"/>
</dbReference>
<dbReference type="GO" id="GO:0005313">
    <property type="term" value="F:L-glutamate transmembrane transporter activity"/>
    <property type="evidence" value="ECO:0007669"/>
    <property type="project" value="TreeGrafter"/>
</dbReference>
<dbReference type="PANTHER" id="PTHR11662:SF456">
    <property type="entry name" value="VESICULAR GLUTAMATE TRANSPORTER, ISOFORM A"/>
    <property type="match status" value="1"/>
</dbReference>
<dbReference type="PANTHER" id="PTHR11662">
    <property type="entry name" value="SOLUTE CARRIER FAMILY 17"/>
    <property type="match status" value="1"/>
</dbReference>
<comment type="subcellular location">
    <subcellularLocation>
        <location evidence="1">Membrane</location>
        <topology evidence="1">Multi-pass membrane protein</topology>
    </subcellularLocation>
</comment>
<evidence type="ECO:0000256" key="5">
    <source>
        <dbReference type="SAM" id="MobiDB-lite"/>
    </source>
</evidence>
<dbReference type="InterPro" id="IPR011701">
    <property type="entry name" value="MFS"/>
</dbReference>
<reference evidence="7 8" key="1">
    <citation type="submission" date="2017-06" db="EMBL/GenBank/DDBJ databases">
        <title>A platform for efficient transgenesis in Macrostomum lignano, a flatworm model organism for stem cell research.</title>
        <authorList>
            <person name="Berezikov E."/>
        </authorList>
    </citation>
    <scope>NUCLEOTIDE SEQUENCE [LARGE SCALE GENOMIC DNA]</scope>
    <source>
        <strain evidence="7">DV1</strain>
        <tissue evidence="7">Whole organism</tissue>
    </source>
</reference>